<dbReference type="Proteomes" id="UP001148737">
    <property type="component" value="Unassembled WGS sequence"/>
</dbReference>
<protein>
    <submittedName>
        <fullName evidence="1">Uncharacterized protein</fullName>
    </submittedName>
</protein>
<keyword evidence="2" id="KW-1185">Reference proteome</keyword>
<sequence length="173" mass="18357">MYTVANSRNCPSFPHGQVGNVCCEACKEQYYKCVEVYANSCDNLQNKPNFNPPRSIQGRQAWSSSSSSSSSSSGSWSSSSSWSSGGGKPNPGSGRGVCKGPGSYSGNVGASASAYANGSGAWASANAWAGAGWGRGNNNYNNAVYRCKVQYDDCIYENQYVNPVKECRSWGCK</sequence>
<evidence type="ECO:0000313" key="1">
    <source>
        <dbReference type="EMBL" id="KAJ3472918.1"/>
    </source>
</evidence>
<accession>A0ACC1QCT5</accession>
<name>A0ACC1QCT5_9HYPO</name>
<reference evidence="1" key="1">
    <citation type="submission" date="2022-07" db="EMBL/GenBank/DDBJ databases">
        <title>Genome Sequence of Lecanicillium saksenae.</title>
        <authorList>
            <person name="Buettner E."/>
        </authorList>
    </citation>
    <scope>NUCLEOTIDE SEQUENCE</scope>
    <source>
        <strain evidence="1">VT-O1</strain>
    </source>
</reference>
<gene>
    <name evidence="1" type="ORF">NLG97_g10634</name>
</gene>
<dbReference type="EMBL" id="JANAKD010002780">
    <property type="protein sequence ID" value="KAJ3472918.1"/>
    <property type="molecule type" value="Genomic_DNA"/>
</dbReference>
<evidence type="ECO:0000313" key="2">
    <source>
        <dbReference type="Proteomes" id="UP001148737"/>
    </source>
</evidence>
<organism evidence="1 2">
    <name type="scientific">Lecanicillium saksenae</name>
    <dbReference type="NCBI Taxonomy" id="468837"/>
    <lineage>
        <taxon>Eukaryota</taxon>
        <taxon>Fungi</taxon>
        <taxon>Dikarya</taxon>
        <taxon>Ascomycota</taxon>
        <taxon>Pezizomycotina</taxon>
        <taxon>Sordariomycetes</taxon>
        <taxon>Hypocreomycetidae</taxon>
        <taxon>Hypocreales</taxon>
        <taxon>Cordycipitaceae</taxon>
        <taxon>Lecanicillium</taxon>
    </lineage>
</organism>
<proteinExistence type="predicted"/>
<comment type="caution">
    <text evidence="1">The sequence shown here is derived from an EMBL/GenBank/DDBJ whole genome shotgun (WGS) entry which is preliminary data.</text>
</comment>